<organism evidence="9 10">
    <name type="scientific">Diaporthe ampelina</name>
    <dbReference type="NCBI Taxonomy" id="1214573"/>
    <lineage>
        <taxon>Eukaryota</taxon>
        <taxon>Fungi</taxon>
        <taxon>Dikarya</taxon>
        <taxon>Ascomycota</taxon>
        <taxon>Pezizomycotina</taxon>
        <taxon>Sordariomycetes</taxon>
        <taxon>Sordariomycetidae</taxon>
        <taxon>Diaporthales</taxon>
        <taxon>Diaporthaceae</taxon>
        <taxon>Diaporthe</taxon>
    </lineage>
</organism>
<evidence type="ECO:0000313" key="9">
    <source>
        <dbReference type="EMBL" id="KKY31086.1"/>
    </source>
</evidence>
<feature type="transmembrane region" description="Helical" evidence="7">
    <location>
        <begin position="272"/>
        <end position="295"/>
    </location>
</feature>
<keyword evidence="2" id="KW-0813">Transport</keyword>
<dbReference type="InterPro" id="IPR020846">
    <property type="entry name" value="MFS_dom"/>
</dbReference>
<feature type="transmembrane region" description="Helical" evidence="7">
    <location>
        <begin position="340"/>
        <end position="360"/>
    </location>
</feature>
<feature type="region of interest" description="Disordered" evidence="6">
    <location>
        <begin position="490"/>
        <end position="517"/>
    </location>
</feature>
<feature type="domain" description="Major facilitator superfamily (MFS) profile" evidence="8">
    <location>
        <begin position="1"/>
        <end position="482"/>
    </location>
</feature>
<dbReference type="CDD" id="cd17476">
    <property type="entry name" value="MFS_Amf1_MDR_like"/>
    <property type="match status" value="1"/>
</dbReference>
<proteinExistence type="predicted"/>
<dbReference type="Proteomes" id="UP000034680">
    <property type="component" value="Unassembled WGS sequence"/>
</dbReference>
<evidence type="ECO:0000313" key="10">
    <source>
        <dbReference type="Proteomes" id="UP000034680"/>
    </source>
</evidence>
<gene>
    <name evidence="9" type="ORF">UCDDA912_g08964</name>
</gene>
<dbReference type="PANTHER" id="PTHR42718">
    <property type="entry name" value="MAJOR FACILITATOR SUPERFAMILY MULTIDRUG TRANSPORTER MFSC"/>
    <property type="match status" value="1"/>
</dbReference>
<dbReference type="InterPro" id="IPR011701">
    <property type="entry name" value="MFS"/>
</dbReference>
<feature type="transmembrane region" description="Helical" evidence="7">
    <location>
        <begin position="315"/>
        <end position="333"/>
    </location>
</feature>
<dbReference type="Gene3D" id="1.20.1250.20">
    <property type="entry name" value="MFS general substrate transporter like domains"/>
    <property type="match status" value="1"/>
</dbReference>
<dbReference type="GO" id="GO:0016020">
    <property type="term" value="C:membrane"/>
    <property type="evidence" value="ECO:0007669"/>
    <property type="project" value="UniProtKB-SubCell"/>
</dbReference>
<evidence type="ECO:0000256" key="4">
    <source>
        <dbReference type="ARBA" id="ARBA00022989"/>
    </source>
</evidence>
<feature type="transmembrane region" description="Helical" evidence="7">
    <location>
        <begin position="162"/>
        <end position="184"/>
    </location>
</feature>
<keyword evidence="5 7" id="KW-0472">Membrane</keyword>
<sequence length="517" mass="55089">MSRPGASAPVDIEKPDLNGPTLSGQAVVIILPTIGRDIGIPDSRQQWIVSAYALAFGCFLLLWGRIADLYGKRKIFVLGSGWVAVTLAINPIIPNEIAFDLFRGFQGLGAAANVPTALGILGTTFPPGKTKNYAFSMYAAGAPLGSIFGNLLGGLIASYAHWVWVFWTLAILAALVTVAGFFVIPPPPTTLHAQGVKVKATVDWVGAVLITVGLMVMLFALTEGNVVGWRTPWVLVLIVVALAIIAAFVFWQHHLEKTGKQTPLMKVSIFKSGRFSAAMVIMALFFSSFNCYLIYTTYYFQDFQGLSPIQTTLRYIPTGVVGVLTAAITARLIAIIPTYVLLMFGNLCMAVACLLFAAPIPPTTTYFAYGLPAMALSVFGADITWPCMTLFTSHSLPQADQAMGGALVNAVGQFGRAIGLAIATAIQTSVMADARGTSVEASGSMKTWDQPTLKGLQAAQWFDFALGATNLLVVAVAFRGSGIIGKADRNEKNGVTAKDPGRSCGEEGIMNEQNDKK</sequence>
<comment type="caution">
    <text evidence="9">The sequence shown here is derived from an EMBL/GenBank/DDBJ whole genome shotgun (WGS) entry which is preliminary data.</text>
</comment>
<evidence type="ECO:0000256" key="2">
    <source>
        <dbReference type="ARBA" id="ARBA00022448"/>
    </source>
</evidence>
<feature type="transmembrane region" description="Helical" evidence="7">
    <location>
        <begin position="204"/>
        <end position="221"/>
    </location>
</feature>
<evidence type="ECO:0000256" key="7">
    <source>
        <dbReference type="SAM" id="Phobius"/>
    </source>
</evidence>
<dbReference type="AlphaFoldDB" id="A0A0G2FA70"/>
<dbReference type="OrthoDB" id="440755at2759"/>
<dbReference type="Pfam" id="PF07690">
    <property type="entry name" value="MFS_1"/>
    <property type="match status" value="1"/>
</dbReference>
<evidence type="ECO:0000256" key="5">
    <source>
        <dbReference type="ARBA" id="ARBA00023136"/>
    </source>
</evidence>
<feature type="transmembrane region" description="Helical" evidence="7">
    <location>
        <begin position="137"/>
        <end position="156"/>
    </location>
</feature>
<protein>
    <submittedName>
        <fullName evidence="9">Putative drug resistance protein</fullName>
    </submittedName>
</protein>
<name>A0A0G2FA70_9PEZI</name>
<dbReference type="Gene3D" id="1.20.1720.10">
    <property type="entry name" value="Multidrug resistance protein D"/>
    <property type="match status" value="1"/>
</dbReference>
<accession>A0A0G2FA70</accession>
<dbReference type="EMBL" id="LCUC01000416">
    <property type="protein sequence ID" value="KKY31086.1"/>
    <property type="molecule type" value="Genomic_DNA"/>
</dbReference>
<evidence type="ECO:0000259" key="8">
    <source>
        <dbReference type="PROSITE" id="PS50850"/>
    </source>
</evidence>
<comment type="subcellular location">
    <subcellularLocation>
        <location evidence="1">Membrane</location>
        <topology evidence="1">Multi-pass membrane protein</topology>
    </subcellularLocation>
</comment>
<evidence type="ECO:0000256" key="1">
    <source>
        <dbReference type="ARBA" id="ARBA00004141"/>
    </source>
</evidence>
<evidence type="ECO:0000256" key="6">
    <source>
        <dbReference type="SAM" id="MobiDB-lite"/>
    </source>
</evidence>
<dbReference type="PANTHER" id="PTHR42718:SF9">
    <property type="entry name" value="MAJOR FACILITATOR SUPERFAMILY MULTIDRUG TRANSPORTER MFSC"/>
    <property type="match status" value="1"/>
</dbReference>
<reference evidence="9 10" key="2">
    <citation type="submission" date="2015-05" db="EMBL/GenBank/DDBJ databases">
        <authorList>
            <person name="Morales-Cruz A."/>
            <person name="Amrine K.C."/>
            <person name="Cantu D."/>
        </authorList>
    </citation>
    <scope>NUCLEOTIDE SEQUENCE [LARGE SCALE GENOMIC DNA]</scope>
    <source>
        <strain evidence="9">DA912</strain>
    </source>
</reference>
<keyword evidence="10" id="KW-1185">Reference proteome</keyword>
<evidence type="ECO:0000256" key="3">
    <source>
        <dbReference type="ARBA" id="ARBA00022692"/>
    </source>
</evidence>
<dbReference type="InterPro" id="IPR036259">
    <property type="entry name" value="MFS_trans_sf"/>
</dbReference>
<feature type="transmembrane region" description="Helical" evidence="7">
    <location>
        <begin position="75"/>
        <end position="93"/>
    </location>
</feature>
<dbReference type="STRING" id="1214573.A0A0G2FA70"/>
<dbReference type="GO" id="GO:0022857">
    <property type="term" value="F:transmembrane transporter activity"/>
    <property type="evidence" value="ECO:0007669"/>
    <property type="project" value="InterPro"/>
</dbReference>
<feature type="transmembrane region" description="Helical" evidence="7">
    <location>
        <begin position="233"/>
        <end position="251"/>
    </location>
</feature>
<dbReference type="SUPFAM" id="SSF103473">
    <property type="entry name" value="MFS general substrate transporter"/>
    <property type="match status" value="2"/>
</dbReference>
<feature type="transmembrane region" description="Helical" evidence="7">
    <location>
        <begin position="366"/>
        <end position="385"/>
    </location>
</feature>
<keyword evidence="3 7" id="KW-0812">Transmembrane</keyword>
<keyword evidence="4 7" id="KW-1133">Transmembrane helix</keyword>
<dbReference type="PROSITE" id="PS50850">
    <property type="entry name" value="MFS"/>
    <property type="match status" value="1"/>
</dbReference>
<reference evidence="9 10" key="1">
    <citation type="submission" date="2015-05" db="EMBL/GenBank/DDBJ databases">
        <title>Distinctive expansion of gene families associated with plant cell wall degradation and secondary metabolism in the genomes of grapevine trunk pathogens.</title>
        <authorList>
            <person name="Lawrence D.P."/>
            <person name="Travadon R."/>
            <person name="Rolshausen P.E."/>
            <person name="Baumgartner K."/>
        </authorList>
    </citation>
    <scope>NUCLEOTIDE SEQUENCE [LARGE SCALE GENOMIC DNA]</scope>
    <source>
        <strain evidence="9">DA912</strain>
    </source>
</reference>
<feature type="transmembrane region" description="Helical" evidence="7">
    <location>
        <begin position="46"/>
        <end position="63"/>
    </location>
</feature>